<comment type="caution">
    <text evidence="1">The sequence shown here is derived from an EMBL/GenBank/DDBJ whole genome shotgun (WGS) entry which is preliminary data.</text>
</comment>
<evidence type="ECO:0000313" key="1">
    <source>
        <dbReference type="EMBL" id="MTS27533.1"/>
    </source>
</evidence>
<reference evidence="1 2" key="1">
    <citation type="journal article" date="2019" name="Nat. Med.">
        <title>A library of human gut bacterial isolates paired with longitudinal multiomics data enables mechanistic microbiome research.</title>
        <authorList>
            <person name="Poyet M."/>
            <person name="Groussin M."/>
            <person name="Gibbons S.M."/>
            <person name="Avila-Pacheco J."/>
            <person name="Jiang X."/>
            <person name="Kearney S.M."/>
            <person name="Perrotta A.R."/>
            <person name="Berdy B."/>
            <person name="Zhao S."/>
            <person name="Lieberman T.D."/>
            <person name="Swanson P.K."/>
            <person name="Smith M."/>
            <person name="Roesemann S."/>
            <person name="Alexander J.E."/>
            <person name="Rich S.A."/>
            <person name="Livny J."/>
            <person name="Vlamakis H."/>
            <person name="Clish C."/>
            <person name="Bullock K."/>
            <person name="Deik A."/>
            <person name="Scott J."/>
            <person name="Pierce K.A."/>
            <person name="Xavier R.J."/>
            <person name="Alm E.J."/>
        </authorList>
    </citation>
    <scope>NUCLEOTIDE SEQUENCE [LARGE SCALE GENOMIC DNA]</scope>
    <source>
        <strain evidence="1 2">BIOML-A4</strain>
    </source>
</reference>
<gene>
    <name evidence="1" type="ORF">GMD59_09560</name>
</gene>
<dbReference type="AlphaFoldDB" id="A0A6L6LRT6"/>
<proteinExistence type="predicted"/>
<evidence type="ECO:0008006" key="3">
    <source>
        <dbReference type="Google" id="ProtNLM"/>
    </source>
</evidence>
<protein>
    <recommendedName>
        <fullName evidence="3">DUF3800 domain-containing protein</fullName>
    </recommendedName>
</protein>
<name>A0A6L6LRT6_9FIRM</name>
<dbReference type="RefSeq" id="WP_154238074.1">
    <property type="nucleotide sequence ID" value="NZ_WMZN01000013.1"/>
</dbReference>
<sequence length="500" mass="57376">MKYCFYYDESEHSRVINLSTVTGETYYDGFLAAIIGWRSDHETAFEQSYHAFEEKYADRKKNGELKSGTIKPKQLVHGFASLNEANVKLLGDFFSIFDENSYIYLFCASKIEYVITQIFKGYRNSVFFDMDAARYSIVKAIVTYRPTEVIESLYKSPAEFVAALMTFLTNRIRRNKENRELKAQENTAFEAVLYVLNNVDVPQSLTWDYHSQFVGFGNFLSSKGILDYSVLLDKEGEAGAESKTLIAAKEASLKNCEEADSIDHFGIRMADMLVGIIGKLMKSLYHSLTPTQDSPRIAKTLLSKEWFRLTDGQLKLYKQLYHIVFEINNDWYKVYAGNYSDDLVSFLGLLDFMNHFNSAKDIEQDFDMQPEYCNSCICQRLETHFEQMKNKLPVEPVKDQEKDFFRNRRGAKVYHDVDRQPILELTKGKNAFVVLSVGIAKGGIPLVTVEASPENLCYRLPVQLNEWAMTLVSMANTGENLFPAEVIFTKAENRIYADII</sequence>
<accession>A0A6L6LRT6</accession>
<organism evidence="1 2">
    <name type="scientific">Ruthenibacterium lactatiformans</name>
    <dbReference type="NCBI Taxonomy" id="1550024"/>
    <lineage>
        <taxon>Bacteria</taxon>
        <taxon>Bacillati</taxon>
        <taxon>Bacillota</taxon>
        <taxon>Clostridia</taxon>
        <taxon>Eubacteriales</taxon>
        <taxon>Oscillospiraceae</taxon>
        <taxon>Ruthenibacterium</taxon>
    </lineage>
</organism>
<dbReference type="EMBL" id="WMZU01000013">
    <property type="protein sequence ID" value="MTS27533.1"/>
    <property type="molecule type" value="Genomic_DNA"/>
</dbReference>
<evidence type="ECO:0000313" key="2">
    <source>
        <dbReference type="Proteomes" id="UP000472755"/>
    </source>
</evidence>
<dbReference type="Proteomes" id="UP000472755">
    <property type="component" value="Unassembled WGS sequence"/>
</dbReference>